<keyword evidence="2" id="KW-1185">Reference proteome</keyword>
<accession>A0ABS1BD10</accession>
<dbReference type="RefSeq" id="WP_200503413.1">
    <property type="nucleotide sequence ID" value="NZ_JAEDAJ010000010.1"/>
</dbReference>
<comment type="caution">
    <text evidence="1">The sequence shown here is derived from an EMBL/GenBank/DDBJ whole genome shotgun (WGS) entry which is preliminary data.</text>
</comment>
<evidence type="ECO:0008006" key="3">
    <source>
        <dbReference type="Google" id="ProtNLM"/>
    </source>
</evidence>
<gene>
    <name evidence="1" type="ORF">I8D64_13995</name>
</gene>
<organism evidence="1 2">
    <name type="scientific">Brachybacterium halotolerans</name>
    <dbReference type="NCBI Taxonomy" id="2795215"/>
    <lineage>
        <taxon>Bacteria</taxon>
        <taxon>Bacillati</taxon>
        <taxon>Actinomycetota</taxon>
        <taxon>Actinomycetes</taxon>
        <taxon>Micrococcales</taxon>
        <taxon>Dermabacteraceae</taxon>
        <taxon>Brachybacterium</taxon>
    </lineage>
</organism>
<protein>
    <recommendedName>
        <fullName evidence="3">MarR family transcriptional regulator</fullName>
    </recommendedName>
</protein>
<dbReference type="Proteomes" id="UP000612352">
    <property type="component" value="Unassembled WGS sequence"/>
</dbReference>
<evidence type="ECO:0000313" key="1">
    <source>
        <dbReference type="EMBL" id="MBK0332508.1"/>
    </source>
</evidence>
<dbReference type="EMBL" id="JAEDAJ010000010">
    <property type="protein sequence ID" value="MBK0332508.1"/>
    <property type="molecule type" value="Genomic_DNA"/>
</dbReference>
<evidence type="ECO:0000313" key="2">
    <source>
        <dbReference type="Proteomes" id="UP000612352"/>
    </source>
</evidence>
<name>A0ABS1BD10_9MICO</name>
<reference evidence="1 2" key="1">
    <citation type="submission" date="2020-12" db="EMBL/GenBank/DDBJ databases">
        <title>Brachybacterium sp. MASK1Z-5, whole genome shotgun sequence.</title>
        <authorList>
            <person name="Tuo L."/>
        </authorList>
    </citation>
    <scope>NUCLEOTIDE SEQUENCE [LARGE SCALE GENOMIC DNA]</scope>
    <source>
        <strain evidence="1 2">MASK1Z-5</strain>
    </source>
</reference>
<sequence length="88" mass="9616">MNTMPTLPLRGLHPGARLLLFVLRDLADESGAVCETSGVLLEATGWANRASLRKRMHDLEDNGFVDLEPTYRENGGRGPNIVRLTGKG</sequence>
<proteinExistence type="predicted"/>